<proteinExistence type="predicted"/>
<sequence>MAEPKNVPLPPPSTTIGGVGGFRLEGYDPEPKKRKAAGNSPLEKAMNMGARETSHSHIAHMFYSAGLPFHLARNLYFIATFQFTAQNNILGNVPPGYNLLRTTLLQKERAHIALLLEPIKKHGMRRA</sequence>
<reference evidence="2" key="1">
    <citation type="submission" date="2020-08" db="EMBL/GenBank/DDBJ databases">
        <title>Plant Genome Project.</title>
        <authorList>
            <person name="Zhang R.-G."/>
        </authorList>
    </citation>
    <scope>NUCLEOTIDE SEQUENCE</scope>
    <source>
        <strain evidence="2">WSP0</strain>
        <tissue evidence="2">Leaf</tissue>
    </source>
</reference>
<keyword evidence="3" id="KW-1185">Reference proteome</keyword>
<dbReference type="Proteomes" id="UP000823749">
    <property type="component" value="Chromosome 4"/>
</dbReference>
<dbReference type="AlphaFoldDB" id="A0AAV6KPE0"/>
<evidence type="ECO:0000313" key="2">
    <source>
        <dbReference type="EMBL" id="KAG5554066.1"/>
    </source>
</evidence>
<comment type="caution">
    <text evidence="2">The sequence shown here is derived from an EMBL/GenBank/DDBJ whole genome shotgun (WGS) entry which is preliminary data.</text>
</comment>
<feature type="region of interest" description="Disordered" evidence="1">
    <location>
        <begin position="1"/>
        <end position="43"/>
    </location>
</feature>
<name>A0AAV6KPE0_9ERIC</name>
<accession>A0AAV6KPE0</accession>
<dbReference type="EMBL" id="JACTNZ010000004">
    <property type="protein sequence ID" value="KAG5554066.1"/>
    <property type="molecule type" value="Genomic_DNA"/>
</dbReference>
<protein>
    <submittedName>
        <fullName evidence="2">Uncharacterized protein</fullName>
    </submittedName>
</protein>
<evidence type="ECO:0000256" key="1">
    <source>
        <dbReference type="SAM" id="MobiDB-lite"/>
    </source>
</evidence>
<gene>
    <name evidence="2" type="ORF">RHGRI_011813</name>
</gene>
<evidence type="ECO:0000313" key="3">
    <source>
        <dbReference type="Proteomes" id="UP000823749"/>
    </source>
</evidence>
<organism evidence="2 3">
    <name type="scientific">Rhododendron griersonianum</name>
    <dbReference type="NCBI Taxonomy" id="479676"/>
    <lineage>
        <taxon>Eukaryota</taxon>
        <taxon>Viridiplantae</taxon>
        <taxon>Streptophyta</taxon>
        <taxon>Embryophyta</taxon>
        <taxon>Tracheophyta</taxon>
        <taxon>Spermatophyta</taxon>
        <taxon>Magnoliopsida</taxon>
        <taxon>eudicotyledons</taxon>
        <taxon>Gunneridae</taxon>
        <taxon>Pentapetalae</taxon>
        <taxon>asterids</taxon>
        <taxon>Ericales</taxon>
        <taxon>Ericaceae</taxon>
        <taxon>Ericoideae</taxon>
        <taxon>Rhodoreae</taxon>
        <taxon>Rhododendron</taxon>
    </lineage>
</organism>